<keyword evidence="6" id="KW-0862">Zinc</keyword>
<evidence type="ECO:0000256" key="3">
    <source>
        <dbReference type="ARBA" id="ARBA00022741"/>
    </source>
</evidence>
<accession>A0A1Q3A427</accession>
<dbReference type="Gene3D" id="1.10.3710.10">
    <property type="entry name" value="DNA polymerase III clamp loader subunits, C-terminal domain"/>
    <property type="match status" value="1"/>
</dbReference>
<dbReference type="GO" id="GO:0017116">
    <property type="term" value="F:single-stranded DNA helicase activity"/>
    <property type="evidence" value="ECO:0007669"/>
    <property type="project" value="TreeGrafter"/>
</dbReference>
<evidence type="ECO:0000256" key="6">
    <source>
        <dbReference type="ARBA" id="ARBA00022833"/>
    </source>
</evidence>
<dbReference type="Pfam" id="PF00004">
    <property type="entry name" value="AAA"/>
    <property type="match status" value="1"/>
</dbReference>
<sequence>MRSDEIDIHTCNTVKTNRQLTQDRNSRMGTGNNVEQIISCPVCNKKVGYSMINQHLDTCTSNGKPRTMTSVLGRKRGRETQSAPSNEANTSNTAMNTTAFSSESAGRPAKKPQFDSEYQWLQKISHLPLSEKVRPREMTEYVGQQHILSQEGGTLSKYIRQGIIPSMVLWGPPGVGKTTLARLLTKTASVHGKFQYTMIETSATKANTQELRSIFDKSKNDFHLTKRRTVLFIDEIHRFNKGQQDLLLPHVENGDIVLIGATTENPSFQLNNALISRCHVFVLEQLSTNEACIVLSRGIALLNKCRRNVWGVDIPLKLPRSILEYIVDLSVGDTRRALNLLEMVEISSRSIDRELSKHDVKKMVGQNDINTYYDTSGDNHYDTISAFHKSVRGSNENASLFYLARMIQGGEDPRFIARRMIRIASEDVGLADNSQLPLAVAAYETVMKIGLPEADLALAQCCVSLCRAPKSVELYRGWKRLKSMLGENKYSMASSGIPLHIRNAPTRLMEELGYSEGYKYNPDYVDGKVRQEYFPQEVLEQCSNLEDLKFLDGQPLGTKTDSDLKY</sequence>
<dbReference type="PANTHER" id="PTHR13779">
    <property type="entry name" value="WERNER HELICASE-INTERACTING PROTEIN 1 FAMILY MEMBER"/>
    <property type="match status" value="1"/>
</dbReference>
<dbReference type="SUPFAM" id="SSF52540">
    <property type="entry name" value="P-loop containing nucleoside triphosphate hydrolases"/>
    <property type="match status" value="1"/>
</dbReference>
<dbReference type="GO" id="GO:0005634">
    <property type="term" value="C:nucleus"/>
    <property type="evidence" value="ECO:0007669"/>
    <property type="project" value="TreeGrafter"/>
</dbReference>
<dbReference type="SMART" id="SM00382">
    <property type="entry name" value="AAA"/>
    <property type="match status" value="1"/>
</dbReference>
<comment type="caution">
    <text evidence="12">The sequence shown here is derived from an EMBL/GenBank/DDBJ whole genome shotgun (WGS) entry which is preliminary data.</text>
</comment>
<dbReference type="GO" id="GO:0016887">
    <property type="term" value="F:ATP hydrolysis activity"/>
    <property type="evidence" value="ECO:0007669"/>
    <property type="project" value="InterPro"/>
</dbReference>
<evidence type="ECO:0000256" key="9">
    <source>
        <dbReference type="PROSITE-ProRule" id="PRU01256"/>
    </source>
</evidence>
<dbReference type="InterPro" id="IPR003593">
    <property type="entry name" value="AAA+_ATPase"/>
</dbReference>
<dbReference type="Proteomes" id="UP000187013">
    <property type="component" value="Unassembled WGS sequence"/>
</dbReference>
<proteinExistence type="inferred from homology"/>
<gene>
    <name evidence="12" type="ORF">ZYGR_0U02840</name>
</gene>
<evidence type="ECO:0000256" key="1">
    <source>
        <dbReference type="ARBA" id="ARBA00008959"/>
    </source>
</evidence>
<feature type="domain" description="UBZ4-type" evidence="11">
    <location>
        <begin position="37"/>
        <end position="64"/>
    </location>
</feature>
<evidence type="ECO:0000256" key="7">
    <source>
        <dbReference type="ARBA" id="ARBA00022840"/>
    </source>
</evidence>
<dbReference type="GO" id="GO:0008270">
    <property type="term" value="F:zinc ion binding"/>
    <property type="evidence" value="ECO:0007669"/>
    <property type="project" value="UniProtKB-KW"/>
</dbReference>
<dbReference type="InterPro" id="IPR003959">
    <property type="entry name" value="ATPase_AAA_core"/>
</dbReference>
<dbReference type="PRINTS" id="PR00364">
    <property type="entry name" value="DISEASERSIST"/>
</dbReference>
<dbReference type="GO" id="GO:0005524">
    <property type="term" value="F:ATP binding"/>
    <property type="evidence" value="ECO:0007669"/>
    <property type="project" value="UniProtKB-KW"/>
</dbReference>
<keyword evidence="2" id="KW-0479">Metal-binding</keyword>
<evidence type="ECO:0000256" key="8">
    <source>
        <dbReference type="ARBA" id="ARBA00023204"/>
    </source>
</evidence>
<dbReference type="FunFam" id="1.10.3710.10:FF:000005">
    <property type="entry name" value="AAA family ATPase, putative"/>
    <property type="match status" value="1"/>
</dbReference>
<organism evidence="12 13">
    <name type="scientific">Zygosaccharomyces rouxii</name>
    <dbReference type="NCBI Taxonomy" id="4956"/>
    <lineage>
        <taxon>Eukaryota</taxon>
        <taxon>Fungi</taxon>
        <taxon>Dikarya</taxon>
        <taxon>Ascomycota</taxon>
        <taxon>Saccharomycotina</taxon>
        <taxon>Saccharomycetes</taxon>
        <taxon>Saccharomycetales</taxon>
        <taxon>Saccharomycetaceae</taxon>
        <taxon>Zygosaccharomyces</taxon>
    </lineage>
</organism>
<dbReference type="OrthoDB" id="10265467at2759"/>
<protein>
    <recommendedName>
        <fullName evidence="11">UBZ4-type domain-containing protein</fullName>
    </recommendedName>
</protein>
<dbReference type="GO" id="GO:0006271">
    <property type="term" value="P:DNA strand elongation involved in DNA replication"/>
    <property type="evidence" value="ECO:0007669"/>
    <property type="project" value="UniProtKB-ARBA"/>
</dbReference>
<dbReference type="PROSITE" id="PS51908">
    <property type="entry name" value="ZF_UBZ4"/>
    <property type="match status" value="1"/>
</dbReference>
<evidence type="ECO:0000313" key="13">
    <source>
        <dbReference type="Proteomes" id="UP000187013"/>
    </source>
</evidence>
<evidence type="ECO:0000256" key="4">
    <source>
        <dbReference type="ARBA" id="ARBA00022763"/>
    </source>
</evidence>
<dbReference type="InterPro" id="IPR006642">
    <property type="entry name" value="Rad18_UBZ4"/>
</dbReference>
<dbReference type="InterPro" id="IPR032423">
    <property type="entry name" value="AAA_assoc_2"/>
</dbReference>
<dbReference type="FunFam" id="3.40.50.300:FF:000345">
    <property type="entry name" value="AAA family ATPase"/>
    <property type="match status" value="1"/>
</dbReference>
<dbReference type="Gene3D" id="3.30.160.60">
    <property type="entry name" value="Classic Zinc Finger"/>
    <property type="match status" value="1"/>
</dbReference>
<evidence type="ECO:0000313" key="12">
    <source>
        <dbReference type="EMBL" id="GAV50428.1"/>
    </source>
</evidence>
<dbReference type="Gene3D" id="1.10.8.60">
    <property type="match status" value="1"/>
</dbReference>
<dbReference type="SMART" id="SM00734">
    <property type="entry name" value="ZnF_Rad18"/>
    <property type="match status" value="1"/>
</dbReference>
<dbReference type="Gene3D" id="1.20.272.10">
    <property type="match status" value="1"/>
</dbReference>
<dbReference type="PANTHER" id="PTHR13779:SF7">
    <property type="entry name" value="ATPASE WRNIP1"/>
    <property type="match status" value="1"/>
</dbReference>
<dbReference type="InterPro" id="IPR027417">
    <property type="entry name" value="P-loop_NTPase"/>
</dbReference>
<dbReference type="Pfam" id="PF16193">
    <property type="entry name" value="AAA_assoc_2"/>
    <property type="match status" value="1"/>
</dbReference>
<dbReference type="InterPro" id="IPR008921">
    <property type="entry name" value="DNA_pol3_clamp-load_cplx_C"/>
</dbReference>
<feature type="compositionally biased region" description="Low complexity" evidence="10">
    <location>
        <begin position="85"/>
        <end position="95"/>
    </location>
</feature>
<keyword evidence="7" id="KW-0067">ATP-binding</keyword>
<dbReference type="AlphaFoldDB" id="A0A1Q3A427"/>
<dbReference type="eggNOG" id="KOG2028">
    <property type="taxonomic scope" value="Eukaryota"/>
</dbReference>
<evidence type="ECO:0000256" key="2">
    <source>
        <dbReference type="ARBA" id="ARBA00022723"/>
    </source>
</evidence>
<dbReference type="Pfam" id="PF12002">
    <property type="entry name" value="MgsA_C"/>
    <property type="match status" value="1"/>
</dbReference>
<keyword evidence="5 9" id="KW-0863">Zinc-finger</keyword>
<dbReference type="CDD" id="cd00009">
    <property type="entry name" value="AAA"/>
    <property type="match status" value="1"/>
</dbReference>
<keyword evidence="8 9" id="KW-0234">DNA repair</keyword>
<evidence type="ECO:0000256" key="5">
    <source>
        <dbReference type="ARBA" id="ARBA00022771"/>
    </source>
</evidence>
<name>A0A1Q3A427_ZYGRO</name>
<feature type="region of interest" description="Disordered" evidence="10">
    <location>
        <begin position="64"/>
        <end position="95"/>
    </location>
</feature>
<dbReference type="Gene3D" id="3.40.50.300">
    <property type="entry name" value="P-loop containing nucleotide triphosphate hydrolases"/>
    <property type="match status" value="1"/>
</dbReference>
<dbReference type="FunFam" id="1.20.272.10:FF:000001">
    <property type="entry name" value="Putative AAA family ATPase"/>
    <property type="match status" value="1"/>
</dbReference>
<dbReference type="GO" id="GO:0008047">
    <property type="term" value="F:enzyme activator activity"/>
    <property type="evidence" value="ECO:0007669"/>
    <property type="project" value="TreeGrafter"/>
</dbReference>
<evidence type="ECO:0000256" key="10">
    <source>
        <dbReference type="SAM" id="MobiDB-lite"/>
    </source>
</evidence>
<dbReference type="EMBL" id="BDGX01000021">
    <property type="protein sequence ID" value="GAV50428.1"/>
    <property type="molecule type" value="Genomic_DNA"/>
</dbReference>
<dbReference type="CDD" id="cd18139">
    <property type="entry name" value="HLD_clamp_RarA"/>
    <property type="match status" value="1"/>
</dbReference>
<reference evidence="12 13" key="1">
    <citation type="submission" date="2016-08" db="EMBL/GenBank/DDBJ databases">
        <title>Draft genome sequence of allopolyploid Zygosaccharomyces rouxii.</title>
        <authorList>
            <person name="Watanabe J."/>
            <person name="Uehara K."/>
            <person name="Mogi Y."/>
            <person name="Tsukioka Y."/>
        </authorList>
    </citation>
    <scope>NUCLEOTIDE SEQUENCE [LARGE SCALE GENOMIC DNA]</scope>
    <source>
        <strain evidence="12 13">NBRC 110957</strain>
    </source>
</reference>
<comment type="similarity">
    <text evidence="1">Belongs to the AAA ATPase family. RarA/MGS1/WRNIP1 subfamily.</text>
</comment>
<dbReference type="GO" id="GO:0003677">
    <property type="term" value="F:DNA binding"/>
    <property type="evidence" value="ECO:0007669"/>
    <property type="project" value="InterPro"/>
</dbReference>
<dbReference type="InterPro" id="IPR021886">
    <property type="entry name" value="MgsA_C"/>
</dbReference>
<dbReference type="InterPro" id="IPR051314">
    <property type="entry name" value="AAA_ATPase_RarA/MGS1/WRNIP1"/>
</dbReference>
<dbReference type="SUPFAM" id="SSF48019">
    <property type="entry name" value="post-AAA+ oligomerization domain-like"/>
    <property type="match status" value="1"/>
</dbReference>
<evidence type="ECO:0000259" key="11">
    <source>
        <dbReference type="PROSITE" id="PS51908"/>
    </source>
</evidence>
<keyword evidence="4 9" id="KW-0227">DNA damage</keyword>
<dbReference type="GO" id="GO:0000731">
    <property type="term" value="P:DNA synthesis involved in DNA repair"/>
    <property type="evidence" value="ECO:0007669"/>
    <property type="project" value="TreeGrafter"/>
</dbReference>
<keyword evidence="3" id="KW-0547">Nucleotide-binding</keyword>